<dbReference type="EMBL" id="CAAKMV010000135">
    <property type="protein sequence ID" value="VIO58735.1"/>
    <property type="molecule type" value="Genomic_DNA"/>
</dbReference>
<evidence type="ECO:0000313" key="3">
    <source>
        <dbReference type="EMBL" id="VIO58735.1"/>
    </source>
</evidence>
<protein>
    <submittedName>
        <fullName evidence="3">Uncharacterized protein</fullName>
    </submittedName>
</protein>
<dbReference type="Gene3D" id="1.25.40.20">
    <property type="entry name" value="Ankyrin repeat-containing domain"/>
    <property type="match status" value="1"/>
</dbReference>
<sequence length="240" mass="27348">MLEHALSLRGYFSCGRWNDESYYVVGGWRPLREAMYRLHADAIKFLLIHGANLNTTEAEVTSGQTTTPPLAYAYRRGRERRMNVARAKAMCWNDESYYVVGGWRPMREVIYRLHIRLHIDAVKSLLMRGADPNMTEVLKHSFIQCISLPLPLPLPLHAPTSLHQLDDQGLHHLEIAVSHQHLFSLNTEVPLPSTRTQSLQLQNAGRWKRNKTLKGARCLHIRPISALRTTNMAVGSLPVV</sequence>
<keyword evidence="1" id="KW-0040">ANK repeat</keyword>
<reference evidence="3" key="1">
    <citation type="submission" date="2019-04" db="EMBL/GenBank/DDBJ databases">
        <authorList>
            <person name="Melise S."/>
            <person name="Noan J."/>
            <person name="Okalmin O."/>
        </authorList>
    </citation>
    <scope>NUCLEOTIDE SEQUENCE</scope>
    <source>
        <strain evidence="3">FN9</strain>
    </source>
</reference>
<dbReference type="AlphaFoldDB" id="A0A4E9DG01"/>
<dbReference type="InterPro" id="IPR036770">
    <property type="entry name" value="Ankyrin_rpt-contain_sf"/>
</dbReference>
<evidence type="ECO:0000313" key="2">
    <source>
        <dbReference type="EMBL" id="CAG1999160.1"/>
    </source>
</evidence>
<dbReference type="Proteomes" id="UP000746612">
    <property type="component" value="Unassembled WGS sequence"/>
</dbReference>
<dbReference type="InterPro" id="IPR002110">
    <property type="entry name" value="Ankyrin_rpt"/>
</dbReference>
<evidence type="ECO:0000256" key="1">
    <source>
        <dbReference type="PROSITE-ProRule" id="PRU00023"/>
    </source>
</evidence>
<name>A0A4E9DG01_GIBZA</name>
<proteinExistence type="predicted"/>
<reference evidence="2" key="2">
    <citation type="submission" date="2021-03" db="EMBL/GenBank/DDBJ databases">
        <authorList>
            <person name="Alouane T."/>
            <person name="Langin T."/>
            <person name="Bonhomme L."/>
        </authorList>
    </citation>
    <scope>NUCLEOTIDE SEQUENCE</scope>
    <source>
        <strain evidence="2">MDC_Fg202</strain>
    </source>
</reference>
<accession>A0A4E9DG01</accession>
<feature type="repeat" description="ANK" evidence="1">
    <location>
        <begin position="26"/>
        <end position="58"/>
    </location>
</feature>
<dbReference type="PROSITE" id="PS50088">
    <property type="entry name" value="ANK_REPEAT"/>
    <property type="match status" value="1"/>
</dbReference>
<dbReference type="EMBL" id="CAJPIJ010000163">
    <property type="protein sequence ID" value="CAG1999160.1"/>
    <property type="molecule type" value="Genomic_DNA"/>
</dbReference>
<organism evidence="3">
    <name type="scientific">Gibberella zeae</name>
    <name type="common">Wheat head blight fungus</name>
    <name type="synonym">Fusarium graminearum</name>
    <dbReference type="NCBI Taxonomy" id="5518"/>
    <lineage>
        <taxon>Eukaryota</taxon>
        <taxon>Fungi</taxon>
        <taxon>Dikarya</taxon>
        <taxon>Ascomycota</taxon>
        <taxon>Pezizomycotina</taxon>
        <taxon>Sordariomycetes</taxon>
        <taxon>Hypocreomycetidae</taxon>
        <taxon>Hypocreales</taxon>
        <taxon>Nectriaceae</taxon>
        <taxon>Fusarium</taxon>
    </lineage>
</organism>
<dbReference type="SUPFAM" id="SSF48403">
    <property type="entry name" value="Ankyrin repeat"/>
    <property type="match status" value="1"/>
</dbReference>
<gene>
    <name evidence="3" type="ORF">FUG_LOCUS318408</name>
    <name evidence="2" type="ORF">MDCFG202_LOCUS449364</name>
</gene>